<keyword evidence="2" id="KW-1185">Reference proteome</keyword>
<gene>
    <name evidence="1" type="ORF">PP4_47840</name>
</gene>
<dbReference type="Proteomes" id="UP000016702">
    <property type="component" value="Chromosome"/>
</dbReference>
<dbReference type="GeneID" id="45526265"/>
<sequence length="682" mass="77041">MASMLHFNDGQSEFLEAASEIPVDSDWRPSPDFVICRDVKGTPIVVYGGDIWDLNPYRLKATKIRLILFSSIFDKLDAECSGLVEEVRYLLFCLLFYVRAGKLGRLSAEALVKYFSVLRMAARYCYAQKANPLIGIISLQQLFTNPAYLDGYSDWIIKSDFGETYRKGARAMLGHIVAIGEHRLGYKLHGVFHLRFGVDDKKSNQTPVIPTRIYLGLLNSSNDWLNLLYENRHALEAFLKSFESPLYGRSHKAQASLDSRISSYEPDFKQAVISHELESVLKDDLGCIGRNNLSGAIIRIQWILKTIIHLYTGMRDQEVMRLPYGCINDEEVSAATVDDEGVTRDDSMIVQVISTTTKFTGYRKAAAWLATDEVVRAVEVAQGICRGLSLLFHVSYDDMPLFLTPAIINYSQTQVGVSELGSQNKPARLKQFELITETDFLELQASDPKRDFSLEPEFQVGSPWPFRTHQFRRSLAYYGRSSGFISLPTLRRQFKHLTTQMSRYYGNNFERLKTIFGYYDPEADDFILPKNHVLFEYQAGVPMSIAYDLLDHAFGSDSPIFGGTGTYISNQRKKLDQGDIHIVDVRKETEKLAAEGKISYKSTILGACTYSGNCEFYLLGDAGPCTNCDESIIEKDKLEAAIADDEADLALYEPGSGEYQVVKTELDRLKKFHQKFIAVAEV</sequence>
<evidence type="ECO:0000313" key="1">
    <source>
        <dbReference type="EMBL" id="BAN56637.1"/>
    </source>
</evidence>
<name>A0ABN5UTW4_PSEPU</name>
<reference evidence="1 2" key="1">
    <citation type="journal article" date="2014" name="Genome Announc.">
        <title>The Complete Genome Sequence of Pseudomonas putida NBRC 14164T Confirms High Intraspecies Variation.</title>
        <authorList>
            <person name="Ohji S."/>
            <person name="Yamazoe A."/>
            <person name="Hosoyama A."/>
            <person name="Tsuchikane K."/>
            <person name="Ezaki T."/>
            <person name="Fujita N."/>
        </authorList>
    </citation>
    <scope>NUCLEOTIDE SEQUENCE [LARGE SCALE GENOMIC DNA]</scope>
    <source>
        <strain evidence="1 2">NBRC 14164</strain>
    </source>
</reference>
<accession>A0ABN5UTW4</accession>
<organism evidence="1 2">
    <name type="scientific">Pseudomonas putida NBRC 14164</name>
    <dbReference type="NCBI Taxonomy" id="1211579"/>
    <lineage>
        <taxon>Bacteria</taxon>
        <taxon>Pseudomonadati</taxon>
        <taxon>Pseudomonadota</taxon>
        <taxon>Gammaproteobacteria</taxon>
        <taxon>Pseudomonadales</taxon>
        <taxon>Pseudomonadaceae</taxon>
        <taxon>Pseudomonas</taxon>
    </lineage>
</organism>
<evidence type="ECO:0008006" key="3">
    <source>
        <dbReference type="Google" id="ProtNLM"/>
    </source>
</evidence>
<evidence type="ECO:0000313" key="2">
    <source>
        <dbReference type="Proteomes" id="UP000016702"/>
    </source>
</evidence>
<proteinExistence type="predicted"/>
<protein>
    <recommendedName>
        <fullName evidence="3">Integrase</fullName>
    </recommendedName>
</protein>
<dbReference type="RefSeq" id="WP_016501723.1">
    <property type="nucleotide sequence ID" value="NC_021505.1"/>
</dbReference>
<dbReference type="EMBL" id="AP013070">
    <property type="protein sequence ID" value="BAN56637.1"/>
    <property type="molecule type" value="Genomic_DNA"/>
</dbReference>